<protein>
    <submittedName>
        <fullName evidence="8">Tail-specific protease</fullName>
    </submittedName>
</protein>
<evidence type="ECO:0000259" key="7">
    <source>
        <dbReference type="PROSITE" id="PS50106"/>
    </source>
</evidence>
<dbReference type="SUPFAM" id="SSF52096">
    <property type="entry name" value="ClpP/crotonase"/>
    <property type="match status" value="1"/>
</dbReference>
<dbReference type="Gene3D" id="3.90.226.10">
    <property type="entry name" value="2-enoyl-CoA Hydratase, Chain A, domain 1"/>
    <property type="match status" value="1"/>
</dbReference>
<evidence type="ECO:0000256" key="1">
    <source>
        <dbReference type="ARBA" id="ARBA00009179"/>
    </source>
</evidence>
<dbReference type="PROSITE" id="PS50106">
    <property type="entry name" value="PDZ"/>
    <property type="match status" value="1"/>
</dbReference>
<dbReference type="Pfam" id="PF03572">
    <property type="entry name" value="Peptidase_S41"/>
    <property type="match status" value="1"/>
</dbReference>
<dbReference type="PANTHER" id="PTHR32060">
    <property type="entry name" value="TAIL-SPECIFIC PROTEASE"/>
    <property type="match status" value="1"/>
</dbReference>
<feature type="domain" description="PDZ" evidence="7">
    <location>
        <begin position="244"/>
        <end position="332"/>
    </location>
</feature>
<dbReference type="InterPro" id="IPR005151">
    <property type="entry name" value="Tail-specific_protease"/>
</dbReference>
<dbReference type="Gene3D" id="2.30.42.10">
    <property type="match status" value="1"/>
</dbReference>
<dbReference type="GO" id="GO:0008236">
    <property type="term" value="F:serine-type peptidase activity"/>
    <property type="evidence" value="ECO:0007669"/>
    <property type="project" value="UniProtKB-KW"/>
</dbReference>
<dbReference type="InterPro" id="IPR040573">
    <property type="entry name" value="TSP_N"/>
</dbReference>
<comment type="similarity">
    <text evidence="1 5">Belongs to the peptidase S41A family.</text>
</comment>
<dbReference type="InterPro" id="IPR004447">
    <property type="entry name" value="Peptidase_S41A"/>
</dbReference>
<keyword evidence="3 5" id="KW-0378">Hydrolase</keyword>
<evidence type="ECO:0000313" key="8">
    <source>
        <dbReference type="EMBL" id="AXY73162.1"/>
    </source>
</evidence>
<dbReference type="Gene3D" id="3.30.750.44">
    <property type="match status" value="1"/>
</dbReference>
<reference evidence="8 9" key="1">
    <citation type="submission" date="2018-09" db="EMBL/GenBank/DDBJ databases">
        <title>Genome sequencing of strain 6GH32-13.</title>
        <authorList>
            <person name="Weon H.-Y."/>
            <person name="Heo J."/>
            <person name="Kwon S.-W."/>
        </authorList>
    </citation>
    <scope>NUCLEOTIDE SEQUENCE [LARGE SCALE GENOMIC DNA]</scope>
    <source>
        <strain evidence="8 9">5GH32-13</strain>
    </source>
</reference>
<evidence type="ECO:0000313" key="9">
    <source>
        <dbReference type="Proteomes" id="UP000263900"/>
    </source>
</evidence>
<organism evidence="8 9">
    <name type="scientific">Paraflavitalea soli</name>
    <dbReference type="NCBI Taxonomy" id="2315862"/>
    <lineage>
        <taxon>Bacteria</taxon>
        <taxon>Pseudomonadati</taxon>
        <taxon>Bacteroidota</taxon>
        <taxon>Chitinophagia</taxon>
        <taxon>Chitinophagales</taxon>
        <taxon>Chitinophagaceae</taxon>
        <taxon>Paraflavitalea</taxon>
    </lineage>
</organism>
<evidence type="ECO:0000256" key="6">
    <source>
        <dbReference type="SAM" id="SignalP"/>
    </source>
</evidence>
<dbReference type="RefSeq" id="WP_119049000.1">
    <property type="nucleotide sequence ID" value="NZ_CP032157.1"/>
</dbReference>
<keyword evidence="4 5" id="KW-0720">Serine protease</keyword>
<dbReference type="InterPro" id="IPR020992">
    <property type="entry name" value="Tail_Prtase_C"/>
</dbReference>
<dbReference type="Pfam" id="PF11818">
    <property type="entry name" value="DUF3340"/>
    <property type="match status" value="1"/>
</dbReference>
<gene>
    <name evidence="8" type="ORF">D3H65_03870</name>
</gene>
<dbReference type="GO" id="GO:0004175">
    <property type="term" value="F:endopeptidase activity"/>
    <property type="evidence" value="ECO:0007669"/>
    <property type="project" value="TreeGrafter"/>
</dbReference>
<dbReference type="AlphaFoldDB" id="A0A3B7MFQ8"/>
<dbReference type="Proteomes" id="UP000263900">
    <property type="component" value="Chromosome"/>
</dbReference>
<dbReference type="SMART" id="SM00228">
    <property type="entry name" value="PDZ"/>
    <property type="match status" value="1"/>
</dbReference>
<dbReference type="GO" id="GO:0007165">
    <property type="term" value="P:signal transduction"/>
    <property type="evidence" value="ECO:0007669"/>
    <property type="project" value="TreeGrafter"/>
</dbReference>
<proteinExistence type="inferred from homology"/>
<feature type="chain" id="PRO_5017576065" evidence="6">
    <location>
        <begin position="27"/>
        <end position="700"/>
    </location>
</feature>
<dbReference type="SMART" id="SM00245">
    <property type="entry name" value="TSPc"/>
    <property type="match status" value="1"/>
</dbReference>
<keyword evidence="2 5" id="KW-0645">Protease</keyword>
<evidence type="ECO:0000256" key="3">
    <source>
        <dbReference type="ARBA" id="ARBA00022801"/>
    </source>
</evidence>
<dbReference type="KEGG" id="pseg:D3H65_03870"/>
<accession>A0A3B7MFQ8</accession>
<keyword evidence="9" id="KW-1185">Reference proteome</keyword>
<evidence type="ECO:0000256" key="5">
    <source>
        <dbReference type="RuleBase" id="RU004404"/>
    </source>
</evidence>
<dbReference type="NCBIfam" id="TIGR00225">
    <property type="entry name" value="prc"/>
    <property type="match status" value="1"/>
</dbReference>
<dbReference type="Pfam" id="PF17804">
    <property type="entry name" value="TSP_NTD"/>
    <property type="match status" value="1"/>
</dbReference>
<feature type="signal peptide" evidence="6">
    <location>
        <begin position="1"/>
        <end position="26"/>
    </location>
</feature>
<evidence type="ECO:0000256" key="4">
    <source>
        <dbReference type="ARBA" id="ARBA00022825"/>
    </source>
</evidence>
<sequence>MNKRCGYQFILCVCILSTFQITSSFAQKSKVTENVDLVFHNTAEMLQQIHYAPKKLDDKFSTQVFTAYLDQLDPGKRFFLKEDLHQFKKYELQLDDEMKGKVVHFYKVVNTAFRQRLKESEVIVEELLKQPFRFNTAEVYNTNTDKLDYCKSVDDLKNRWHNYLKFQVLGQYEDLLDIHARDTANKLSDAQMEEKARQTILRIEKRNIANLQKLTTDEEAFNTYVNSITNLYDPHSNYFLPVDRREFQESLSGVYYGIGALLQDMQGKIGIGELMIGGPAWKSGQVEKGDVIVKVAQQGGKPVEVAGFVMSEVIKLTRGQQGTSVTITFRKNDGSLKDVTLKREALQLDDTFVKSAIIEDSVKLGYISFPKFYTDFGDANGRSCAADMARELARLQLENVKGIIIDIRDNIGGSLGEVINMIGLFIKEGPVVQVKGPAGEPYVSRVKGRNVLYDGPLVVLVNEMSASAAEIFAAAIQDYHRGIIVGSSSTYGKGSVQRPFGIGDNRVAAMNAVNTDLGTLHVTLQKYYRITGAATQLKGIEADVKLPGIYEPYKMQEKNNPTALAWDTIQAVPFALLDEQGTIPKVVALSAERMRQDTTLLALSKNLQWMQKRNGIYALQLDKYRAAEKELQTKVSSIRKQLVSAKPMGVKNTTDMEEGLKTKEQFKNDSNKAWLNSLKRDLFLSEAVYVMYDYLRLKIS</sequence>
<dbReference type="SUPFAM" id="SSF50156">
    <property type="entry name" value="PDZ domain-like"/>
    <property type="match status" value="1"/>
</dbReference>
<dbReference type="GO" id="GO:0006508">
    <property type="term" value="P:proteolysis"/>
    <property type="evidence" value="ECO:0007669"/>
    <property type="project" value="UniProtKB-KW"/>
</dbReference>
<dbReference type="InterPro" id="IPR001478">
    <property type="entry name" value="PDZ"/>
</dbReference>
<dbReference type="InterPro" id="IPR029045">
    <property type="entry name" value="ClpP/crotonase-like_dom_sf"/>
</dbReference>
<dbReference type="InterPro" id="IPR036034">
    <property type="entry name" value="PDZ_sf"/>
</dbReference>
<keyword evidence="6" id="KW-0732">Signal</keyword>
<dbReference type="PANTHER" id="PTHR32060:SF22">
    <property type="entry name" value="CARBOXYL-TERMINAL-PROCESSING PEPTIDASE 3, CHLOROPLASTIC"/>
    <property type="match status" value="1"/>
</dbReference>
<dbReference type="EMBL" id="CP032157">
    <property type="protein sequence ID" value="AXY73162.1"/>
    <property type="molecule type" value="Genomic_DNA"/>
</dbReference>
<dbReference type="GO" id="GO:0030288">
    <property type="term" value="C:outer membrane-bounded periplasmic space"/>
    <property type="evidence" value="ECO:0007669"/>
    <property type="project" value="TreeGrafter"/>
</dbReference>
<dbReference type="OrthoDB" id="9812068at2"/>
<name>A0A3B7MFQ8_9BACT</name>
<dbReference type="CDD" id="cd07560">
    <property type="entry name" value="Peptidase_S41_CPP"/>
    <property type="match status" value="1"/>
</dbReference>
<evidence type="ECO:0000256" key="2">
    <source>
        <dbReference type="ARBA" id="ARBA00022670"/>
    </source>
</evidence>